<dbReference type="GO" id="GO:0016887">
    <property type="term" value="F:ATP hydrolysis activity"/>
    <property type="evidence" value="ECO:0007669"/>
    <property type="project" value="InterPro"/>
</dbReference>
<dbReference type="SMART" id="SM00382">
    <property type="entry name" value="AAA"/>
    <property type="match status" value="2"/>
</dbReference>
<comment type="subcellular location">
    <subcellularLocation>
        <location evidence="1">Cell membrane</location>
        <topology evidence="1">Peripheral membrane protein</topology>
    </subcellularLocation>
</comment>
<proteinExistence type="predicted"/>
<evidence type="ECO:0000313" key="12">
    <source>
        <dbReference type="Proteomes" id="UP000198778"/>
    </source>
</evidence>
<dbReference type="InterPro" id="IPR027417">
    <property type="entry name" value="P-loop_NTPase"/>
</dbReference>
<dbReference type="OrthoDB" id="9771863at2"/>
<dbReference type="PROSITE" id="PS50893">
    <property type="entry name" value="ABC_TRANSPORTER_2"/>
    <property type="match status" value="2"/>
</dbReference>
<keyword evidence="6" id="KW-0547">Nucleotide-binding</keyword>
<protein>
    <submittedName>
        <fullName evidence="11">Ribose transport system ATP-binding protein</fullName>
    </submittedName>
</protein>
<evidence type="ECO:0000256" key="6">
    <source>
        <dbReference type="ARBA" id="ARBA00022741"/>
    </source>
</evidence>
<keyword evidence="4" id="KW-0762">Sugar transport</keyword>
<dbReference type="STRING" id="745820.SAMN04488053_103237"/>
<keyword evidence="5" id="KW-0677">Repeat</keyword>
<dbReference type="Gene3D" id="3.40.50.300">
    <property type="entry name" value="P-loop containing nucleotide triphosphate hydrolases"/>
    <property type="match status" value="2"/>
</dbReference>
<dbReference type="AlphaFoldDB" id="A0A1H0E7W6"/>
<evidence type="ECO:0000256" key="9">
    <source>
        <dbReference type="ARBA" id="ARBA00023136"/>
    </source>
</evidence>
<dbReference type="EMBL" id="FNIL01000003">
    <property type="protein sequence ID" value="SDN78411.1"/>
    <property type="molecule type" value="Genomic_DNA"/>
</dbReference>
<evidence type="ECO:0000256" key="2">
    <source>
        <dbReference type="ARBA" id="ARBA00022448"/>
    </source>
</evidence>
<evidence type="ECO:0000256" key="1">
    <source>
        <dbReference type="ARBA" id="ARBA00004202"/>
    </source>
</evidence>
<dbReference type="GO" id="GO:0005524">
    <property type="term" value="F:ATP binding"/>
    <property type="evidence" value="ECO:0007669"/>
    <property type="project" value="UniProtKB-KW"/>
</dbReference>
<dbReference type="CDD" id="cd03215">
    <property type="entry name" value="ABC_Carb_Monos_II"/>
    <property type="match status" value="1"/>
</dbReference>
<dbReference type="Proteomes" id="UP000198778">
    <property type="component" value="Unassembled WGS sequence"/>
</dbReference>
<dbReference type="InterPro" id="IPR050107">
    <property type="entry name" value="ABC_carbohydrate_import_ATPase"/>
</dbReference>
<feature type="domain" description="ABC transporter" evidence="10">
    <location>
        <begin position="6"/>
        <end position="241"/>
    </location>
</feature>
<evidence type="ECO:0000256" key="7">
    <source>
        <dbReference type="ARBA" id="ARBA00022840"/>
    </source>
</evidence>
<dbReference type="Pfam" id="PF00005">
    <property type="entry name" value="ABC_tran"/>
    <property type="match status" value="2"/>
</dbReference>
<keyword evidence="3" id="KW-1003">Cell membrane</keyword>
<evidence type="ECO:0000256" key="3">
    <source>
        <dbReference type="ARBA" id="ARBA00022475"/>
    </source>
</evidence>
<keyword evidence="2" id="KW-0813">Transport</keyword>
<accession>A0A1H0E7W6</accession>
<evidence type="ECO:0000256" key="5">
    <source>
        <dbReference type="ARBA" id="ARBA00022737"/>
    </source>
</evidence>
<dbReference type="PROSITE" id="PS00211">
    <property type="entry name" value="ABC_TRANSPORTER_1"/>
    <property type="match status" value="1"/>
</dbReference>
<dbReference type="SUPFAM" id="SSF52540">
    <property type="entry name" value="P-loop containing nucleoside triphosphate hydrolases"/>
    <property type="match status" value="2"/>
</dbReference>
<dbReference type="InterPro" id="IPR017871">
    <property type="entry name" value="ABC_transporter-like_CS"/>
</dbReference>
<evidence type="ECO:0000259" key="10">
    <source>
        <dbReference type="PROSITE" id="PS50893"/>
    </source>
</evidence>
<dbReference type="PANTHER" id="PTHR43790:SF3">
    <property type="entry name" value="D-ALLOSE IMPORT ATP-BINDING PROTEIN ALSA-RELATED"/>
    <property type="match status" value="1"/>
</dbReference>
<name>A0A1H0E7W6_9BACI</name>
<dbReference type="RefSeq" id="WP_090842256.1">
    <property type="nucleotide sequence ID" value="NZ_FNIL01000003.1"/>
</dbReference>
<dbReference type="CDD" id="cd03216">
    <property type="entry name" value="ABC_Carb_Monos_I"/>
    <property type="match status" value="1"/>
</dbReference>
<dbReference type="PANTHER" id="PTHR43790">
    <property type="entry name" value="CARBOHYDRATE TRANSPORT ATP-BINDING PROTEIN MG119-RELATED"/>
    <property type="match status" value="1"/>
</dbReference>
<keyword evidence="12" id="KW-1185">Reference proteome</keyword>
<keyword evidence="8" id="KW-1278">Translocase</keyword>
<evidence type="ECO:0000313" key="11">
    <source>
        <dbReference type="EMBL" id="SDN78411.1"/>
    </source>
</evidence>
<dbReference type="FunFam" id="3.40.50.300:FF:000127">
    <property type="entry name" value="Ribose import ATP-binding protein RbsA"/>
    <property type="match status" value="1"/>
</dbReference>
<organism evidence="11 12">
    <name type="scientific">Alkalicoccus daliensis</name>
    <dbReference type="NCBI Taxonomy" id="745820"/>
    <lineage>
        <taxon>Bacteria</taxon>
        <taxon>Bacillati</taxon>
        <taxon>Bacillota</taxon>
        <taxon>Bacilli</taxon>
        <taxon>Bacillales</taxon>
        <taxon>Bacillaceae</taxon>
        <taxon>Alkalicoccus</taxon>
    </lineage>
</organism>
<evidence type="ECO:0000256" key="4">
    <source>
        <dbReference type="ARBA" id="ARBA00022597"/>
    </source>
</evidence>
<keyword evidence="9" id="KW-0472">Membrane</keyword>
<dbReference type="InterPro" id="IPR003439">
    <property type="entry name" value="ABC_transporter-like_ATP-bd"/>
</dbReference>
<feature type="domain" description="ABC transporter" evidence="10">
    <location>
        <begin position="251"/>
        <end position="494"/>
    </location>
</feature>
<sequence>MAEPIISIKNITKEYPGTIALKDVNVDIYPGEVHTIAGENGAGKSTLMKVLAGAIEPTKGEVFIHGEQLKNFSPKVSSEKGIGIIYQEFNLVPHLTVEENIMLGNEQRKGLFVKRKENLEIAEKVLDRIQVRVSPKTLVKDLGVADQQLVEIAKAISKDVQVLIMDEPTAALTSDEVRSLFQLMNELRDKNVAIIYISHKFDEMFEISDKVTVLRDGVYIGTENIEDLDENKLVKMMVGRELQRSQRESAVQETTIMEVRDLSSSAGIADISFDLHKGEILGIAGLLGSGRTELAKTIFGVHSIEKGTIKIKDVTHSNIKSPEHAYSLGIGLIPEDRKHEGLVLDHSCEDNINLPSVKQYSKGLFINRGKEKEIVSKYGVELKIKYHSGQLGGELSGGNQQKLVVAKTLATDADILIFDEPTRGVDIGAKQEIYNLMNGLLKKGKSIIMISSEMEEVINMSDRIMVMMEGKSAGILQKEEATQERIFELATGIANREEAHS</sequence>
<keyword evidence="7 11" id="KW-0067">ATP-binding</keyword>
<dbReference type="GO" id="GO:0005886">
    <property type="term" value="C:plasma membrane"/>
    <property type="evidence" value="ECO:0007669"/>
    <property type="project" value="UniProtKB-SubCell"/>
</dbReference>
<gene>
    <name evidence="11" type="ORF">SAMN04488053_103237</name>
</gene>
<reference evidence="12" key="1">
    <citation type="submission" date="2016-10" db="EMBL/GenBank/DDBJ databases">
        <authorList>
            <person name="Varghese N."/>
            <person name="Submissions S."/>
        </authorList>
    </citation>
    <scope>NUCLEOTIDE SEQUENCE [LARGE SCALE GENOMIC DNA]</scope>
    <source>
        <strain evidence="12">CGMCC 1.10369</strain>
    </source>
</reference>
<dbReference type="InterPro" id="IPR003593">
    <property type="entry name" value="AAA+_ATPase"/>
</dbReference>
<evidence type="ECO:0000256" key="8">
    <source>
        <dbReference type="ARBA" id="ARBA00022967"/>
    </source>
</evidence>